<dbReference type="PANTHER" id="PTHR22761">
    <property type="entry name" value="CHARGED MULTIVESICULAR BODY PROTEIN"/>
    <property type="match status" value="1"/>
</dbReference>
<dbReference type="GO" id="GO:0009898">
    <property type="term" value="C:cytoplasmic side of plasma membrane"/>
    <property type="evidence" value="ECO:0007669"/>
    <property type="project" value="TreeGrafter"/>
</dbReference>
<dbReference type="AlphaFoldDB" id="A0A1E4TBT4"/>
<gene>
    <name evidence="2" type="ORF">CANCADRAFT_16479</name>
</gene>
<evidence type="ECO:0000313" key="3">
    <source>
        <dbReference type="Proteomes" id="UP000095023"/>
    </source>
</evidence>
<feature type="compositionally biased region" description="Basic and acidic residues" evidence="1">
    <location>
        <begin position="380"/>
        <end position="397"/>
    </location>
</feature>
<proteinExistence type="predicted"/>
<evidence type="ECO:0000313" key="2">
    <source>
        <dbReference type="EMBL" id="ODV89197.1"/>
    </source>
</evidence>
<dbReference type="EMBL" id="KV453843">
    <property type="protein sequence ID" value="ODV89197.1"/>
    <property type="molecule type" value="Genomic_DNA"/>
</dbReference>
<dbReference type="Proteomes" id="UP000095023">
    <property type="component" value="Unassembled WGS sequence"/>
</dbReference>
<dbReference type="Gene3D" id="6.10.140.1230">
    <property type="match status" value="1"/>
</dbReference>
<dbReference type="GO" id="GO:0005771">
    <property type="term" value="C:multivesicular body"/>
    <property type="evidence" value="ECO:0007669"/>
    <property type="project" value="TreeGrafter"/>
</dbReference>
<name>A0A1E4TBT4_9ASCO</name>
<dbReference type="GO" id="GO:0006900">
    <property type="term" value="P:vesicle budding from membrane"/>
    <property type="evidence" value="ECO:0007669"/>
    <property type="project" value="TreeGrafter"/>
</dbReference>
<dbReference type="Pfam" id="PF03357">
    <property type="entry name" value="Snf7"/>
    <property type="match status" value="1"/>
</dbReference>
<feature type="non-terminal residue" evidence="2">
    <location>
        <position position="1"/>
    </location>
</feature>
<dbReference type="PANTHER" id="PTHR22761:SF96">
    <property type="entry name" value="BCDNA.GH08385"/>
    <property type="match status" value="1"/>
</dbReference>
<accession>A0A1E4TBT4</accession>
<reference evidence="3" key="1">
    <citation type="submission" date="2016-02" db="EMBL/GenBank/DDBJ databases">
        <title>Comparative genomics of biotechnologically important yeasts.</title>
        <authorList>
            <consortium name="DOE Joint Genome Institute"/>
            <person name="Riley R."/>
            <person name="Haridas S."/>
            <person name="Wolfe K.H."/>
            <person name="Lopes M.R."/>
            <person name="Hittinger C.T."/>
            <person name="Goker M."/>
            <person name="Salamov A."/>
            <person name="Wisecaver J."/>
            <person name="Long T.M."/>
            <person name="Aerts A.L."/>
            <person name="Barry K."/>
            <person name="Choi C."/>
            <person name="Clum A."/>
            <person name="Coughlan A.Y."/>
            <person name="Deshpande S."/>
            <person name="Douglass A.P."/>
            <person name="Hanson S.J."/>
            <person name="Klenk H.-P."/>
            <person name="Labutti K."/>
            <person name="Lapidus A."/>
            <person name="Lindquist E."/>
            <person name="Lipzen A."/>
            <person name="Meier-Kolthoff J.P."/>
            <person name="Ohm R.A."/>
            <person name="Otillar R.P."/>
            <person name="Pangilinan J."/>
            <person name="Peng Y."/>
            <person name="Rokas A."/>
            <person name="Rosa C.A."/>
            <person name="Scheuner C."/>
            <person name="Sibirny A.A."/>
            <person name="Slot J.C."/>
            <person name="Stielow J.B."/>
            <person name="Sun H."/>
            <person name="Kurtzman C.P."/>
            <person name="Blackwell M."/>
            <person name="Jeffries T.W."/>
            <person name="Grigoriev I.V."/>
        </authorList>
    </citation>
    <scope>NUCLEOTIDE SEQUENCE [LARGE SCALE GENOMIC DNA]</scope>
    <source>
        <strain evidence="3">NRRL Y-17796</strain>
    </source>
</reference>
<protein>
    <recommendedName>
        <fullName evidence="4">SNF7 family protein</fullName>
    </recommendedName>
</protein>
<keyword evidence="3" id="KW-1185">Reference proteome</keyword>
<dbReference type="GO" id="GO:0032511">
    <property type="term" value="P:late endosome to vacuole transport via multivesicular body sorting pathway"/>
    <property type="evidence" value="ECO:0007669"/>
    <property type="project" value="TreeGrafter"/>
</dbReference>
<sequence length="397" mass="44463">LFRPSRIRSLYSDFTRLKEINHDGYIANLEAWKKLILDMTNSPVPLLSHDRTILRISPELSHALFIDELGPPKALHDIVSYLIDQHVIEPLSSYDAHTTPGIIGYLLSSIKGLASGFTQVKLNQEYIIIPKVSSLSTEIFNLLSAKCSGSDLDIDKVFPVSEISHSIKDLKITATDLDICLLYLSKSGKLMYDRHAGVVKLHSKHNITKLDLHIADVKSAILNADTKIHSLSVAISDATEKARDCAEKGNRKEALHILRVRKIKEKSLSSYLNIREKYEEILSGIERSYLNVQQANALESSKAALSQLNSEIGSIENIENLVDDVSEQIAVSDEISHTIAPSKDSSIEEEELEEEFAQLVLEDQRSKLDNLNVPETFPDNEVKEPEQQDKQEEASED</sequence>
<evidence type="ECO:0008006" key="4">
    <source>
        <dbReference type="Google" id="ProtNLM"/>
    </source>
</evidence>
<dbReference type="GO" id="GO:0000815">
    <property type="term" value="C:ESCRT III complex"/>
    <property type="evidence" value="ECO:0007669"/>
    <property type="project" value="TreeGrafter"/>
</dbReference>
<organism evidence="2 3">
    <name type="scientific">Tortispora caseinolytica NRRL Y-17796</name>
    <dbReference type="NCBI Taxonomy" id="767744"/>
    <lineage>
        <taxon>Eukaryota</taxon>
        <taxon>Fungi</taxon>
        <taxon>Dikarya</taxon>
        <taxon>Ascomycota</taxon>
        <taxon>Saccharomycotina</taxon>
        <taxon>Trigonopsidomycetes</taxon>
        <taxon>Trigonopsidales</taxon>
        <taxon>Trigonopsidaceae</taxon>
        <taxon>Tortispora</taxon>
    </lineage>
</organism>
<evidence type="ECO:0000256" key="1">
    <source>
        <dbReference type="SAM" id="MobiDB-lite"/>
    </source>
</evidence>
<feature type="region of interest" description="Disordered" evidence="1">
    <location>
        <begin position="367"/>
        <end position="397"/>
    </location>
</feature>
<dbReference type="InterPro" id="IPR005024">
    <property type="entry name" value="Snf7_fam"/>
</dbReference>
<dbReference type="OrthoDB" id="10250120at2759"/>
<feature type="non-terminal residue" evidence="2">
    <location>
        <position position="397"/>
    </location>
</feature>